<name>A0A0S4KQ46_9BACT</name>
<dbReference type="OrthoDB" id="33953at2"/>
<reference evidence="4" key="1">
    <citation type="submission" date="2015-09" db="EMBL/GenBank/DDBJ databases">
        <authorList>
            <person name="Daims H."/>
        </authorList>
    </citation>
    <scope>NUCLEOTIDE SEQUENCE [LARGE SCALE GENOMIC DNA]</scope>
</reference>
<dbReference type="EMBL" id="LN885086">
    <property type="protein sequence ID" value="CUQ66556.1"/>
    <property type="molecule type" value="Genomic_DNA"/>
</dbReference>
<keyword evidence="1" id="KW-0175">Coiled coil</keyword>
<organism evidence="3 4">
    <name type="scientific">Candidatus Nitrospira inopinata</name>
    <dbReference type="NCBI Taxonomy" id="1715989"/>
    <lineage>
        <taxon>Bacteria</taxon>
        <taxon>Pseudomonadati</taxon>
        <taxon>Nitrospirota</taxon>
        <taxon>Nitrospiria</taxon>
        <taxon>Nitrospirales</taxon>
        <taxon>Nitrospiraceae</taxon>
        <taxon>Nitrospira</taxon>
    </lineage>
</organism>
<dbReference type="Proteomes" id="UP000066284">
    <property type="component" value="Chromosome 1"/>
</dbReference>
<feature type="region of interest" description="Disordered" evidence="2">
    <location>
        <begin position="205"/>
        <end position="228"/>
    </location>
</feature>
<proteinExistence type="predicted"/>
<sequence>MTRKDEASALATFGDIPCCPNLDTEPVCDVIDLRRRLVFPTKVRTENGQVVRVEVIFHIRFKRCAGSLALGDLVYTTTLLPGEKVRLATTDRRSRFSFDSETNLSYRSEQMSEEQYRMSALRTFMTDENVVDRGRDRASSSGSWDFHGDASGGLGFFSVSADTNARGSHNAQSARDYLREHRAHAEMADHQSVEATRKAHSLSIGEVSSRTHKEGESQEHFESSSREFSNPNHCHAITFLFYRINKTETIKLELVSIERRVIDPVALMPVPANPLRTIGQVSTIPQEVPATSKTRLEVEARALQSEAQYAQAAGGGGVTLGRLALTTVSSAAPVVELGRQDPLSKELRNAALAEVDKQLAEEGLIEKVGGPVSKRAQEEFGYERKTALPTAGVIVKGCLDICNVCEPELQRKMQLELERMELENQLLKRKIELLDKAQEYRCCPEGAKEENG</sequence>
<accession>A0A0S4KQ46</accession>
<evidence type="ECO:0000313" key="4">
    <source>
        <dbReference type="Proteomes" id="UP000066284"/>
    </source>
</evidence>
<feature type="compositionally biased region" description="Basic and acidic residues" evidence="2">
    <location>
        <begin position="209"/>
        <end position="225"/>
    </location>
</feature>
<gene>
    <name evidence="3" type="ORF">NITINOP_1581</name>
</gene>
<feature type="coiled-coil region" evidence="1">
    <location>
        <begin position="410"/>
        <end position="437"/>
    </location>
</feature>
<dbReference type="RefSeq" id="WP_062484556.1">
    <property type="nucleotide sequence ID" value="NZ_LN885086.1"/>
</dbReference>
<evidence type="ECO:0000313" key="3">
    <source>
        <dbReference type="EMBL" id="CUQ66556.1"/>
    </source>
</evidence>
<dbReference type="KEGG" id="nio:NITINOP_1581"/>
<dbReference type="STRING" id="1715989.NITINOP_1581"/>
<keyword evidence="4" id="KW-1185">Reference proteome</keyword>
<dbReference type="AlphaFoldDB" id="A0A0S4KQ46"/>
<evidence type="ECO:0000256" key="1">
    <source>
        <dbReference type="SAM" id="Coils"/>
    </source>
</evidence>
<evidence type="ECO:0000256" key="2">
    <source>
        <dbReference type="SAM" id="MobiDB-lite"/>
    </source>
</evidence>
<protein>
    <submittedName>
        <fullName evidence="3">Uncharacterized protein</fullName>
    </submittedName>
</protein>